<evidence type="ECO:0000313" key="2">
    <source>
        <dbReference type="Proteomes" id="UP000707451"/>
    </source>
</evidence>
<evidence type="ECO:0000313" key="1">
    <source>
        <dbReference type="EMBL" id="KAG9071127.1"/>
    </source>
</evidence>
<accession>A0A9P8BZC0</accession>
<dbReference type="Proteomes" id="UP000707451">
    <property type="component" value="Unassembled WGS sequence"/>
</dbReference>
<name>A0A9P8BZC0_9FUNG</name>
<dbReference type="OrthoDB" id="2444393at2759"/>
<reference evidence="1" key="1">
    <citation type="submission" date="2021-06" db="EMBL/GenBank/DDBJ databases">
        <title>Genome Sequence of Mortierella hyaline Strain SCG-10, a Cold-Adapted, Nitrate-Reducing Fungus Isolated from Soil in Minnesota, USA.</title>
        <authorList>
            <person name="Aldossari N."/>
        </authorList>
    </citation>
    <scope>NUCLEOTIDE SEQUENCE</scope>
    <source>
        <strain evidence="1">SCG-10</strain>
    </source>
</reference>
<proteinExistence type="predicted"/>
<dbReference type="EMBL" id="JAHRHY010000003">
    <property type="protein sequence ID" value="KAG9071127.1"/>
    <property type="molecule type" value="Genomic_DNA"/>
</dbReference>
<gene>
    <name evidence="1" type="ORF">KI688_008670</name>
</gene>
<comment type="caution">
    <text evidence="1">The sequence shown here is derived from an EMBL/GenBank/DDBJ whole genome shotgun (WGS) entry which is preliminary data.</text>
</comment>
<dbReference type="AlphaFoldDB" id="A0A9P8BZC0"/>
<protein>
    <submittedName>
        <fullName evidence="1">Uncharacterized protein</fullName>
    </submittedName>
</protein>
<organism evidence="1 2">
    <name type="scientific">Linnemannia hyalina</name>
    <dbReference type="NCBI Taxonomy" id="64524"/>
    <lineage>
        <taxon>Eukaryota</taxon>
        <taxon>Fungi</taxon>
        <taxon>Fungi incertae sedis</taxon>
        <taxon>Mucoromycota</taxon>
        <taxon>Mortierellomycotina</taxon>
        <taxon>Mortierellomycetes</taxon>
        <taxon>Mortierellales</taxon>
        <taxon>Mortierellaceae</taxon>
        <taxon>Linnemannia</taxon>
    </lineage>
</organism>
<sequence>MEQSTFRFFLVQDILHGFYGSARVKAMGWDLKKTKKAEMDLAIDAILRECTTKTLFCYGNGSFRTGINLASPHESFKAVFAQKAVAAGHIVVLVDEYLTSSICPTCLESNEVSRLAKPTTRRGLDADLDKADAFESQEPK</sequence>
<keyword evidence="2" id="KW-1185">Reference proteome</keyword>